<dbReference type="AlphaFoldDB" id="A0A7L4ZFX9"/>
<dbReference type="PANTHER" id="PTHR13194">
    <property type="entry name" value="COMPLEX I INTERMEDIATE-ASSOCIATED PROTEIN 30"/>
    <property type="match status" value="1"/>
</dbReference>
<keyword evidence="4" id="KW-1185">Reference proteome</keyword>
<dbReference type="PANTHER" id="PTHR13194:SF19">
    <property type="entry name" value="NAD(P)-BINDING ROSSMANN-FOLD SUPERFAMILY PROTEIN"/>
    <property type="match status" value="1"/>
</dbReference>
<protein>
    <recommendedName>
        <fullName evidence="2">NADH:ubiquinone oxidoreductase intermediate-associated protein 30 domain-containing protein</fullName>
    </recommendedName>
</protein>
<dbReference type="KEGG" id="kan:IMCC3317_09390"/>
<gene>
    <name evidence="3" type="ORF">IMCC3317_09390</name>
</gene>
<organism evidence="3 4">
    <name type="scientific">Kordia antarctica</name>
    <dbReference type="NCBI Taxonomy" id="1218801"/>
    <lineage>
        <taxon>Bacteria</taxon>
        <taxon>Pseudomonadati</taxon>
        <taxon>Bacteroidota</taxon>
        <taxon>Flavobacteriia</taxon>
        <taxon>Flavobacteriales</taxon>
        <taxon>Flavobacteriaceae</taxon>
        <taxon>Kordia</taxon>
    </lineage>
</organism>
<dbReference type="InterPro" id="IPR008979">
    <property type="entry name" value="Galactose-bd-like_sf"/>
</dbReference>
<proteinExistence type="inferred from homology"/>
<evidence type="ECO:0000313" key="3">
    <source>
        <dbReference type="EMBL" id="QHI35593.1"/>
    </source>
</evidence>
<accession>A0A7L4ZFX9</accession>
<comment type="similarity">
    <text evidence="1">Belongs to the CIA30 family.</text>
</comment>
<reference evidence="3 4" key="1">
    <citation type="journal article" date="2013" name="Int. J. Syst. Evol. Microbiol.">
        <title>Kordia antarctica sp. nov., isolated from Antarctic seawater.</title>
        <authorList>
            <person name="Baek K."/>
            <person name="Choi A."/>
            <person name="Kang I."/>
            <person name="Lee K."/>
            <person name="Cho J.C."/>
        </authorList>
    </citation>
    <scope>NUCLEOTIDE SEQUENCE [LARGE SCALE GENOMIC DNA]</scope>
    <source>
        <strain evidence="3 4">IMCC3317</strain>
    </source>
</reference>
<sequence>MTRFLILTSLLTTTLMIITLINFTKTSNLSNWYVIDDGVMGGMSQGNFKLNEEGNAVFSGTVKLENNGGFSSIRYEIGNTAISGKTTVLIRLKGDGKKYQFRVKQNENDKHSFITQFETSGDWEIIEIPLNTLYPSYRGRKLAVGNFSANYLEELGFLIGNKKKEAFQLELESVKLK</sequence>
<dbReference type="EMBL" id="CP019288">
    <property type="protein sequence ID" value="QHI35593.1"/>
    <property type="molecule type" value="Genomic_DNA"/>
</dbReference>
<evidence type="ECO:0000259" key="2">
    <source>
        <dbReference type="Pfam" id="PF08547"/>
    </source>
</evidence>
<dbReference type="Proteomes" id="UP000464657">
    <property type="component" value="Chromosome"/>
</dbReference>
<dbReference type="InterPro" id="IPR039131">
    <property type="entry name" value="NDUFAF1"/>
</dbReference>
<name>A0A7L4ZFX9_9FLAO</name>
<feature type="domain" description="NADH:ubiquinone oxidoreductase intermediate-associated protein 30" evidence="2">
    <location>
        <begin position="21"/>
        <end position="171"/>
    </location>
</feature>
<dbReference type="SUPFAM" id="SSF49785">
    <property type="entry name" value="Galactose-binding domain-like"/>
    <property type="match status" value="1"/>
</dbReference>
<evidence type="ECO:0000256" key="1">
    <source>
        <dbReference type="ARBA" id="ARBA00007884"/>
    </source>
</evidence>
<evidence type="ECO:0000313" key="4">
    <source>
        <dbReference type="Proteomes" id="UP000464657"/>
    </source>
</evidence>
<dbReference type="InterPro" id="IPR013857">
    <property type="entry name" value="NADH-UbQ_OxRdtase-assoc_prot30"/>
</dbReference>
<dbReference type="Pfam" id="PF08547">
    <property type="entry name" value="CIA30"/>
    <property type="match status" value="1"/>
</dbReference>